<dbReference type="RefSeq" id="WP_073045923.1">
    <property type="nucleotide sequence ID" value="NZ_FQZL01000004.1"/>
</dbReference>
<dbReference type="InterPro" id="IPR013974">
    <property type="entry name" value="SAF"/>
</dbReference>
<dbReference type="InterPro" id="IPR044144">
    <property type="entry name" value="SAF_UxaA/GarD"/>
</dbReference>
<dbReference type="GO" id="GO:0019698">
    <property type="term" value="P:D-galacturonate catabolic process"/>
    <property type="evidence" value="ECO:0007669"/>
    <property type="project" value="TreeGrafter"/>
</dbReference>
<evidence type="ECO:0000313" key="4">
    <source>
        <dbReference type="Proteomes" id="UP000184052"/>
    </source>
</evidence>
<name>A0A1M6AW64_9FIRM</name>
<evidence type="ECO:0000313" key="3">
    <source>
        <dbReference type="EMBL" id="SHI40680.1"/>
    </source>
</evidence>
<dbReference type="Proteomes" id="UP000184052">
    <property type="component" value="Unassembled WGS sequence"/>
</dbReference>
<dbReference type="CDD" id="cd11613">
    <property type="entry name" value="SAF_AH_GD"/>
    <property type="match status" value="1"/>
</dbReference>
<dbReference type="OrthoDB" id="9804574at2"/>
<dbReference type="SMART" id="SM00858">
    <property type="entry name" value="SAF"/>
    <property type="match status" value="1"/>
</dbReference>
<dbReference type="AlphaFoldDB" id="A0A1M6AW64"/>
<keyword evidence="1" id="KW-0456">Lyase</keyword>
<dbReference type="PANTHER" id="PTHR30536:SF5">
    <property type="entry name" value="ALTRONATE DEHYDRATASE"/>
    <property type="match status" value="1"/>
</dbReference>
<accession>A0A1M6AW64</accession>
<dbReference type="Gene3D" id="2.30.130.110">
    <property type="match status" value="1"/>
</dbReference>
<dbReference type="GO" id="GO:0016829">
    <property type="term" value="F:lyase activity"/>
    <property type="evidence" value="ECO:0007669"/>
    <property type="project" value="UniProtKB-KW"/>
</dbReference>
<dbReference type="Pfam" id="PF08666">
    <property type="entry name" value="SAF"/>
    <property type="match status" value="1"/>
</dbReference>
<sequence>MKINSIFLNNKDNVITTLKEMEKDSEVIYQCENELLKLIVQEDVPEYHKVAIVDIRCGEYVYKYGEIIGVAQKNIMKGQFVSHLNINSVPRDYSKENYEMTGA</sequence>
<gene>
    <name evidence="3" type="ORF">SAMN02745751_00270</name>
</gene>
<reference evidence="3 4" key="1">
    <citation type="submission" date="2016-11" db="EMBL/GenBank/DDBJ databases">
        <authorList>
            <person name="Jaros S."/>
            <person name="Januszkiewicz K."/>
            <person name="Wedrychowicz H."/>
        </authorList>
    </citation>
    <scope>NUCLEOTIDE SEQUENCE [LARGE SCALE GENOMIC DNA]</scope>
    <source>
        <strain evidence="3 4">DSM 17477</strain>
    </source>
</reference>
<organism evidence="3 4">
    <name type="scientific">Dethiosulfatibacter aminovorans DSM 17477</name>
    <dbReference type="NCBI Taxonomy" id="1121476"/>
    <lineage>
        <taxon>Bacteria</taxon>
        <taxon>Bacillati</taxon>
        <taxon>Bacillota</taxon>
        <taxon>Tissierellia</taxon>
        <taxon>Dethiosulfatibacter</taxon>
    </lineage>
</organism>
<evidence type="ECO:0000256" key="1">
    <source>
        <dbReference type="ARBA" id="ARBA00023239"/>
    </source>
</evidence>
<protein>
    <submittedName>
        <fullName evidence="3">Altronate dehydratase small subunit</fullName>
    </submittedName>
</protein>
<dbReference type="InterPro" id="IPR052172">
    <property type="entry name" value="UxaA_altronate/galactarate_dh"/>
</dbReference>
<dbReference type="EMBL" id="FQZL01000004">
    <property type="protein sequence ID" value="SHI40680.1"/>
    <property type="molecule type" value="Genomic_DNA"/>
</dbReference>
<dbReference type="STRING" id="1121476.SAMN02745751_00270"/>
<dbReference type="PANTHER" id="PTHR30536">
    <property type="entry name" value="ALTRONATE/GALACTARATE DEHYDRATASE"/>
    <property type="match status" value="1"/>
</dbReference>
<keyword evidence="4" id="KW-1185">Reference proteome</keyword>
<feature type="domain" description="SAF" evidence="2">
    <location>
        <begin position="12"/>
        <end position="87"/>
    </location>
</feature>
<proteinExistence type="predicted"/>
<evidence type="ECO:0000259" key="2">
    <source>
        <dbReference type="SMART" id="SM00858"/>
    </source>
</evidence>